<accession>A0A1F6D0D6</accession>
<feature type="transmembrane region" description="Helical" evidence="1">
    <location>
        <begin position="12"/>
        <end position="29"/>
    </location>
</feature>
<evidence type="ECO:0000256" key="1">
    <source>
        <dbReference type="SAM" id="Phobius"/>
    </source>
</evidence>
<dbReference type="Proteomes" id="UP000177659">
    <property type="component" value="Unassembled WGS sequence"/>
</dbReference>
<dbReference type="EMBL" id="MFLC01000030">
    <property type="protein sequence ID" value="OGG54817.1"/>
    <property type="molecule type" value="Genomic_DNA"/>
</dbReference>
<protein>
    <recommendedName>
        <fullName evidence="4">DUF4446 domain-containing protein</fullName>
    </recommendedName>
</protein>
<organism evidence="2 3">
    <name type="scientific">Candidatus Kaiserbacteria bacterium RIFCSPHIGHO2_02_FULL_49_11</name>
    <dbReference type="NCBI Taxonomy" id="1798489"/>
    <lineage>
        <taxon>Bacteria</taxon>
        <taxon>Candidatus Kaiseribacteriota</taxon>
    </lineage>
</organism>
<sequence>MITALSTTPFEAGFYALGIVSLVLLLWNIRLERKMRRLTCGKNAKSLEDTIAFIKEGCEDLARFRVDVEKYLKSVEERLRRSVQGIATVRFNPFKGAGVGGNQSFSTAFLSEDGNGVVVSTLHARDRMSFYSKPIEHFSSSHELSDEEKAAILQARESVKVKR</sequence>
<gene>
    <name evidence="2" type="ORF">A3D62_02130</name>
</gene>
<evidence type="ECO:0008006" key="4">
    <source>
        <dbReference type="Google" id="ProtNLM"/>
    </source>
</evidence>
<keyword evidence="1" id="KW-0812">Transmembrane</keyword>
<comment type="caution">
    <text evidence="2">The sequence shown here is derived from an EMBL/GenBank/DDBJ whole genome shotgun (WGS) entry which is preliminary data.</text>
</comment>
<dbReference type="Pfam" id="PF14584">
    <property type="entry name" value="DUF4446"/>
    <property type="match status" value="1"/>
</dbReference>
<dbReference type="InterPro" id="IPR027981">
    <property type="entry name" value="DUF4446"/>
</dbReference>
<name>A0A1F6D0D6_9BACT</name>
<dbReference type="AlphaFoldDB" id="A0A1F6D0D6"/>
<evidence type="ECO:0000313" key="2">
    <source>
        <dbReference type="EMBL" id="OGG54817.1"/>
    </source>
</evidence>
<proteinExistence type="predicted"/>
<keyword evidence="1" id="KW-0472">Membrane</keyword>
<keyword evidence="1" id="KW-1133">Transmembrane helix</keyword>
<reference evidence="2 3" key="1">
    <citation type="journal article" date="2016" name="Nat. Commun.">
        <title>Thousands of microbial genomes shed light on interconnected biogeochemical processes in an aquifer system.</title>
        <authorList>
            <person name="Anantharaman K."/>
            <person name="Brown C.T."/>
            <person name="Hug L.A."/>
            <person name="Sharon I."/>
            <person name="Castelle C.J."/>
            <person name="Probst A.J."/>
            <person name="Thomas B.C."/>
            <person name="Singh A."/>
            <person name="Wilkins M.J."/>
            <person name="Karaoz U."/>
            <person name="Brodie E.L."/>
            <person name="Williams K.H."/>
            <person name="Hubbard S.S."/>
            <person name="Banfield J.F."/>
        </authorList>
    </citation>
    <scope>NUCLEOTIDE SEQUENCE [LARGE SCALE GENOMIC DNA]</scope>
</reference>
<evidence type="ECO:0000313" key="3">
    <source>
        <dbReference type="Proteomes" id="UP000177659"/>
    </source>
</evidence>